<dbReference type="RefSeq" id="WP_130094234.1">
    <property type="nucleotide sequence ID" value="NZ_SETE01000005.1"/>
</dbReference>
<sequence>MKNIFLIFLGLIFISFSCKKKENEINEPNKNPHNATVMGIGLDCGDAYVIKFNNNVSGLPVNSASNRYYELNLPDEFKIDGMTVYIEFRAPENEEGMLCTTMGASYPQIYITTVE</sequence>
<name>A0A4Q4KJM5_9FLAO</name>
<dbReference type="Proteomes" id="UP000293952">
    <property type="component" value="Unassembled WGS sequence"/>
</dbReference>
<protein>
    <submittedName>
        <fullName evidence="1">Uncharacterized protein</fullName>
    </submittedName>
</protein>
<dbReference type="OrthoDB" id="1449307at2"/>
<accession>A0A4Q4KJM5</accession>
<dbReference type="EMBL" id="SETE01000005">
    <property type="protein sequence ID" value="RYM32897.1"/>
    <property type="molecule type" value="Genomic_DNA"/>
</dbReference>
<evidence type="ECO:0000313" key="2">
    <source>
        <dbReference type="Proteomes" id="UP000293952"/>
    </source>
</evidence>
<organism evidence="1 2">
    <name type="scientific">Brumimicrobium glaciale</name>
    <dbReference type="NCBI Taxonomy" id="200475"/>
    <lineage>
        <taxon>Bacteria</taxon>
        <taxon>Pseudomonadati</taxon>
        <taxon>Bacteroidota</taxon>
        <taxon>Flavobacteriia</taxon>
        <taxon>Flavobacteriales</taxon>
        <taxon>Crocinitomicaceae</taxon>
        <taxon>Brumimicrobium</taxon>
    </lineage>
</organism>
<dbReference type="PROSITE" id="PS51257">
    <property type="entry name" value="PROKAR_LIPOPROTEIN"/>
    <property type="match status" value="1"/>
</dbReference>
<comment type="caution">
    <text evidence="1">The sequence shown here is derived from an EMBL/GenBank/DDBJ whole genome shotgun (WGS) entry which is preliminary data.</text>
</comment>
<gene>
    <name evidence="1" type="ORF">ERX46_12640</name>
</gene>
<evidence type="ECO:0000313" key="1">
    <source>
        <dbReference type="EMBL" id="RYM32897.1"/>
    </source>
</evidence>
<reference evidence="1 2" key="1">
    <citation type="submission" date="2019-02" db="EMBL/GenBank/DDBJ databases">
        <title>Genome sequence of the sea-ice species Brumimicrobium glaciale.</title>
        <authorList>
            <person name="Bowman J.P."/>
        </authorList>
    </citation>
    <scope>NUCLEOTIDE SEQUENCE [LARGE SCALE GENOMIC DNA]</scope>
    <source>
        <strain evidence="1 2">IC156</strain>
    </source>
</reference>
<keyword evidence="2" id="KW-1185">Reference proteome</keyword>
<dbReference type="AlphaFoldDB" id="A0A4Q4KJM5"/>
<proteinExistence type="predicted"/>